<dbReference type="FunFam" id="2.60.40.150:FF:000214">
    <property type="entry name" value="Toll-interacting protein"/>
    <property type="match status" value="1"/>
</dbReference>
<accession>A0A9N9RSS0</accession>
<keyword evidence="4" id="KW-0399">Innate immunity</keyword>
<feature type="domain" description="CUE" evidence="10">
    <location>
        <begin position="247"/>
        <end position="290"/>
    </location>
</feature>
<name>A0A9N9RSS0_9DIPT</name>
<dbReference type="SMART" id="SM00546">
    <property type="entry name" value="CUE"/>
    <property type="match status" value="1"/>
</dbReference>
<dbReference type="PROSITE" id="PS50004">
    <property type="entry name" value="C2"/>
    <property type="match status" value="1"/>
</dbReference>
<keyword evidence="5" id="KW-0677">Repeat</keyword>
<proteinExistence type="inferred from homology"/>
<dbReference type="AlphaFoldDB" id="A0A9N9RSS0"/>
<dbReference type="PANTHER" id="PTHR16461:SF5">
    <property type="entry name" value="TOLL-INTERACTING PROTEIN"/>
    <property type="match status" value="1"/>
</dbReference>
<dbReference type="InterPro" id="IPR003892">
    <property type="entry name" value="CUE"/>
</dbReference>
<keyword evidence="7" id="KW-0072">Autophagy</keyword>
<evidence type="ECO:0000256" key="4">
    <source>
        <dbReference type="ARBA" id="ARBA00022588"/>
    </source>
</evidence>
<dbReference type="CDD" id="cd04016">
    <property type="entry name" value="C2_Tollip"/>
    <property type="match status" value="1"/>
</dbReference>
<evidence type="ECO:0000256" key="2">
    <source>
        <dbReference type="ARBA" id="ARBA00009278"/>
    </source>
</evidence>
<dbReference type="GO" id="GO:0005737">
    <property type="term" value="C:cytoplasm"/>
    <property type="evidence" value="ECO:0007669"/>
    <property type="project" value="UniProtKB-SubCell"/>
</dbReference>
<evidence type="ECO:0000259" key="10">
    <source>
        <dbReference type="PROSITE" id="PS51140"/>
    </source>
</evidence>
<dbReference type="InterPro" id="IPR009060">
    <property type="entry name" value="UBA-like_sf"/>
</dbReference>
<reference evidence="11" key="2">
    <citation type="submission" date="2022-10" db="EMBL/GenBank/DDBJ databases">
        <authorList>
            <consortium name="ENA_rothamsted_submissions"/>
            <consortium name="culmorum"/>
            <person name="King R."/>
        </authorList>
    </citation>
    <scope>NUCLEOTIDE SEQUENCE</scope>
</reference>
<organism evidence="11 12">
    <name type="scientific">Chironomus riparius</name>
    <dbReference type="NCBI Taxonomy" id="315576"/>
    <lineage>
        <taxon>Eukaryota</taxon>
        <taxon>Metazoa</taxon>
        <taxon>Ecdysozoa</taxon>
        <taxon>Arthropoda</taxon>
        <taxon>Hexapoda</taxon>
        <taxon>Insecta</taxon>
        <taxon>Pterygota</taxon>
        <taxon>Neoptera</taxon>
        <taxon>Endopterygota</taxon>
        <taxon>Diptera</taxon>
        <taxon>Nematocera</taxon>
        <taxon>Chironomoidea</taxon>
        <taxon>Chironomidae</taxon>
        <taxon>Chironominae</taxon>
        <taxon>Chironomus</taxon>
    </lineage>
</organism>
<dbReference type="InterPro" id="IPR041799">
    <property type="entry name" value="TOLIP_CUE"/>
</dbReference>
<dbReference type="GO" id="GO:0031624">
    <property type="term" value="F:ubiquitin conjugating enzyme binding"/>
    <property type="evidence" value="ECO:0007669"/>
    <property type="project" value="TreeGrafter"/>
</dbReference>
<dbReference type="Gene3D" id="1.10.8.10">
    <property type="entry name" value="DNA helicase RuvA subunit, C-terminal domain"/>
    <property type="match status" value="1"/>
</dbReference>
<dbReference type="SMART" id="SM00239">
    <property type="entry name" value="C2"/>
    <property type="match status" value="1"/>
</dbReference>
<dbReference type="GO" id="GO:0006511">
    <property type="term" value="P:ubiquitin-dependent protein catabolic process"/>
    <property type="evidence" value="ECO:0007669"/>
    <property type="project" value="TreeGrafter"/>
</dbReference>
<sequence length="290" mass="32324">MASTAAAAVSKENWSRAVLSIPPDFLRLTPSNFQVVADHEAAMALHQQQIGFPAFGLAANTSGRLSITVAQAKLVKNYGLTRMDPYVRIRVGHYIYETQTDQNGGKTPRWNRVFHTQLPNGVNKIFLEIYDECNFTMDELIAWAEIKIPEAVIDKCETHEDWYALCGKSGDHKEGMIDLVLSFTPASCLYQRPIQPQQQNVVIVPNVSGRALPVYVQPQPTPIQQIAQTQELQQPMSQAIPPPIQPLTDEDIANLMEMFPNIDKEVIKSIGEANRGDKDATINSLLQLTN</sequence>
<dbReference type="PANTHER" id="PTHR16461">
    <property type="entry name" value="TOLL-INTERACTING PROTEIN"/>
    <property type="match status" value="1"/>
</dbReference>
<dbReference type="SUPFAM" id="SSF46934">
    <property type="entry name" value="UBA-like"/>
    <property type="match status" value="1"/>
</dbReference>
<dbReference type="Pfam" id="PF02845">
    <property type="entry name" value="CUE"/>
    <property type="match status" value="1"/>
</dbReference>
<evidence type="ECO:0000313" key="11">
    <source>
        <dbReference type="EMBL" id="CAG9802599.1"/>
    </source>
</evidence>
<dbReference type="Proteomes" id="UP001153620">
    <property type="component" value="Chromosome 2"/>
</dbReference>
<keyword evidence="12" id="KW-1185">Reference proteome</keyword>
<evidence type="ECO:0000256" key="7">
    <source>
        <dbReference type="ARBA" id="ARBA00023006"/>
    </source>
</evidence>
<evidence type="ECO:0000256" key="5">
    <source>
        <dbReference type="ARBA" id="ARBA00022737"/>
    </source>
</evidence>
<dbReference type="OrthoDB" id="9942608at2759"/>
<evidence type="ECO:0000259" key="9">
    <source>
        <dbReference type="PROSITE" id="PS50004"/>
    </source>
</evidence>
<dbReference type="InterPro" id="IPR037301">
    <property type="entry name" value="Tollip_C2"/>
</dbReference>
<reference evidence="11" key="1">
    <citation type="submission" date="2022-01" db="EMBL/GenBank/DDBJ databases">
        <authorList>
            <person name="King R."/>
        </authorList>
    </citation>
    <scope>NUCLEOTIDE SEQUENCE</scope>
</reference>
<dbReference type="GO" id="GO:0043130">
    <property type="term" value="F:ubiquitin binding"/>
    <property type="evidence" value="ECO:0007669"/>
    <property type="project" value="InterPro"/>
</dbReference>
<dbReference type="GO" id="GO:0045087">
    <property type="term" value="P:innate immune response"/>
    <property type="evidence" value="ECO:0007669"/>
    <property type="project" value="UniProtKB-KW"/>
</dbReference>
<dbReference type="Gene3D" id="2.60.40.150">
    <property type="entry name" value="C2 domain"/>
    <property type="match status" value="1"/>
</dbReference>
<protein>
    <recommendedName>
        <fullName evidence="13">Toll-interacting protein</fullName>
    </recommendedName>
</protein>
<keyword evidence="3" id="KW-0963">Cytoplasm</keyword>
<evidence type="ECO:0000256" key="1">
    <source>
        <dbReference type="ARBA" id="ARBA00004496"/>
    </source>
</evidence>
<evidence type="ECO:0000256" key="8">
    <source>
        <dbReference type="ARBA" id="ARBA00023198"/>
    </source>
</evidence>
<dbReference type="EMBL" id="OU895878">
    <property type="protein sequence ID" value="CAG9802599.1"/>
    <property type="molecule type" value="Genomic_DNA"/>
</dbReference>
<evidence type="ECO:0000256" key="6">
    <source>
        <dbReference type="ARBA" id="ARBA00022859"/>
    </source>
</evidence>
<dbReference type="SUPFAM" id="SSF49562">
    <property type="entry name" value="C2 domain (Calcium/lipid-binding domain, CaLB)"/>
    <property type="match status" value="1"/>
</dbReference>
<evidence type="ECO:0008006" key="13">
    <source>
        <dbReference type="Google" id="ProtNLM"/>
    </source>
</evidence>
<dbReference type="CDD" id="cd14363">
    <property type="entry name" value="CUE_TOLIP"/>
    <property type="match status" value="1"/>
</dbReference>
<dbReference type="InterPro" id="IPR035892">
    <property type="entry name" value="C2_domain_sf"/>
</dbReference>
<gene>
    <name evidence="11" type="ORF">CHIRRI_LOCUS5505</name>
</gene>
<keyword evidence="6" id="KW-0391">Immunity</keyword>
<keyword evidence="8" id="KW-0395">Inflammatory response</keyword>
<dbReference type="GO" id="GO:0006914">
    <property type="term" value="P:autophagy"/>
    <property type="evidence" value="ECO:0007669"/>
    <property type="project" value="UniProtKB-KW"/>
</dbReference>
<dbReference type="Pfam" id="PF00168">
    <property type="entry name" value="C2"/>
    <property type="match status" value="1"/>
</dbReference>
<dbReference type="InterPro" id="IPR000008">
    <property type="entry name" value="C2_dom"/>
</dbReference>
<evidence type="ECO:0000313" key="12">
    <source>
        <dbReference type="Proteomes" id="UP001153620"/>
    </source>
</evidence>
<comment type="subcellular location">
    <subcellularLocation>
        <location evidence="1">Cytoplasm</location>
    </subcellularLocation>
</comment>
<dbReference type="FunFam" id="1.10.8.10:FF:000036">
    <property type="entry name" value="Toll-interacting protein-like Protein"/>
    <property type="match status" value="1"/>
</dbReference>
<dbReference type="PROSITE" id="PS51140">
    <property type="entry name" value="CUE"/>
    <property type="match status" value="1"/>
</dbReference>
<feature type="domain" description="C2" evidence="9">
    <location>
        <begin position="46"/>
        <end position="163"/>
    </location>
</feature>
<evidence type="ECO:0000256" key="3">
    <source>
        <dbReference type="ARBA" id="ARBA00022490"/>
    </source>
</evidence>
<comment type="similarity">
    <text evidence="2">Belongs to the tollip family.</text>
</comment>